<reference evidence="1" key="1">
    <citation type="journal article" date="2022" name="Arch. Microbiol.">
        <title>Pseudodesulfovibrio sediminis sp. nov., a mesophilic and neutrophilic sulfate-reducing bacterium isolated from sediment of a brackish lake.</title>
        <authorList>
            <person name="Takahashi A."/>
            <person name="Kojima H."/>
            <person name="Watanabe M."/>
            <person name="Fukui M."/>
        </authorList>
    </citation>
    <scope>NUCLEOTIDE SEQUENCE</scope>
    <source>
        <strain evidence="1">SF6</strain>
    </source>
</reference>
<dbReference type="EMBL" id="AP024485">
    <property type="protein sequence ID" value="BCS88109.1"/>
    <property type="molecule type" value="Genomic_DNA"/>
</dbReference>
<keyword evidence="2" id="KW-1185">Reference proteome</keyword>
<evidence type="ECO:0000313" key="1">
    <source>
        <dbReference type="EMBL" id="BCS88109.1"/>
    </source>
</evidence>
<protein>
    <recommendedName>
        <fullName evidence="3">YtxH-like protein</fullName>
    </recommendedName>
</protein>
<evidence type="ECO:0008006" key="3">
    <source>
        <dbReference type="Google" id="ProtNLM"/>
    </source>
</evidence>
<sequence length="63" mass="6830">MDKLTEKLLLIAVGAAAGAVGYMAVKHPDELKEFMGDAAELGQNFFEKTVTEMAEQMDPAKDI</sequence>
<organism evidence="1 2">
    <name type="scientific">Pseudodesulfovibrio sediminis</name>
    <dbReference type="NCBI Taxonomy" id="2810563"/>
    <lineage>
        <taxon>Bacteria</taxon>
        <taxon>Pseudomonadati</taxon>
        <taxon>Thermodesulfobacteriota</taxon>
        <taxon>Desulfovibrionia</taxon>
        <taxon>Desulfovibrionales</taxon>
        <taxon>Desulfovibrionaceae</taxon>
    </lineage>
</organism>
<dbReference type="Proteomes" id="UP001053296">
    <property type="component" value="Chromosome"/>
</dbReference>
<gene>
    <name evidence="1" type="ORF">PSDVSF_13510</name>
</gene>
<evidence type="ECO:0000313" key="2">
    <source>
        <dbReference type="Proteomes" id="UP001053296"/>
    </source>
</evidence>
<proteinExistence type="predicted"/>
<dbReference type="RefSeq" id="WP_229595460.1">
    <property type="nucleotide sequence ID" value="NZ_AP024485.1"/>
</dbReference>
<name>A0ABN6ESI1_9BACT</name>
<accession>A0ABN6ESI1</accession>